<evidence type="ECO:0000313" key="4">
    <source>
        <dbReference type="Proteomes" id="UP000736335"/>
    </source>
</evidence>
<proteinExistence type="inferred from homology"/>
<dbReference type="GO" id="GO:0046872">
    <property type="term" value="F:metal ion binding"/>
    <property type="evidence" value="ECO:0007669"/>
    <property type="project" value="UniProtKB-KW"/>
</dbReference>
<name>A0A9P6LAI6_9AGAM</name>
<keyword evidence="1" id="KW-0408">Iron</keyword>
<keyword evidence="1" id="KW-0479">Metal-binding</keyword>
<evidence type="ECO:0000313" key="3">
    <source>
        <dbReference type="EMBL" id="KAF9789897.1"/>
    </source>
</evidence>
<comment type="caution">
    <text evidence="3">The sequence shown here is derived from an EMBL/GenBank/DDBJ whole genome shotgun (WGS) entry which is preliminary data.</text>
</comment>
<dbReference type="AlphaFoldDB" id="A0A9P6LAI6"/>
<organism evidence="3 4">
    <name type="scientific">Thelephora terrestris</name>
    <dbReference type="NCBI Taxonomy" id="56493"/>
    <lineage>
        <taxon>Eukaryota</taxon>
        <taxon>Fungi</taxon>
        <taxon>Dikarya</taxon>
        <taxon>Basidiomycota</taxon>
        <taxon>Agaricomycotina</taxon>
        <taxon>Agaricomycetes</taxon>
        <taxon>Thelephorales</taxon>
        <taxon>Thelephoraceae</taxon>
        <taxon>Thelephora</taxon>
    </lineage>
</organism>
<dbReference type="OrthoDB" id="27483at2759"/>
<gene>
    <name evidence="3" type="ORF">BJ322DRAFT_564598</name>
</gene>
<dbReference type="PANTHER" id="PTHR33099:SF14">
    <property type="entry name" value="PROLYL 4-HYDROXYLASE ALPHA SUBUNIT FE(2+) 2OG DIOXYGENASE DOMAIN-CONTAINING PROTEIN"/>
    <property type="match status" value="1"/>
</dbReference>
<dbReference type="InterPro" id="IPR044862">
    <property type="entry name" value="Pro_4_hyd_alph_FE2OG_OXY"/>
</dbReference>
<evidence type="ECO:0000256" key="1">
    <source>
        <dbReference type="RuleBase" id="RU003682"/>
    </source>
</evidence>
<comment type="similarity">
    <text evidence="1">Belongs to the iron/ascorbate-dependent oxidoreductase family.</text>
</comment>
<accession>A0A9P6LAI6</accession>
<dbReference type="PROSITE" id="PS51471">
    <property type="entry name" value="FE2OG_OXY"/>
    <property type="match status" value="1"/>
</dbReference>
<sequence length="417" mass="46880">MPTPTQMESLRNAISYDRLPVCSGAVSSPPEALYLYYGKEKPRFVNFGSATPEDLDSLVAACDPATFGRGDEDVYDESYRKAFKMDAANFAVQFDLAASGLIGTLEDRLLQGDTGNMKIKAELYKLNVYDKDSFFKAHRDTPRGTNMIGSLMIIYPTPHEGGELVLRHKDHEWKFDAKSLTASQVSPSLAYVAFYSDIEHEVLKVTSGRRVTITYNLYLEVPAADTRASTIIREVKSISNLQRTLQGLLKSPEFLPTGATLGFGLVHLYPVTFNTKLRDLANYLKGEDANVYQVCRELRLQPSVRVIYDDVQRGSRFGIMMEKIVKNPSYHYEEEEGYEDRLIEIGGKAVNKKEGVDLSRIQERSSTNAELITWVSPFNRRTKLHDVNVTYGNEVSVGYMYCSPCIIVSIPPAIDRL</sequence>
<feature type="domain" description="Fe2OG dioxygenase" evidence="2">
    <location>
        <begin position="120"/>
        <end position="219"/>
    </location>
</feature>
<keyword evidence="1" id="KW-0560">Oxidoreductase</keyword>
<reference evidence="3" key="1">
    <citation type="journal article" date="2020" name="Nat. Commun.">
        <title>Large-scale genome sequencing of mycorrhizal fungi provides insights into the early evolution of symbiotic traits.</title>
        <authorList>
            <person name="Miyauchi S."/>
            <person name="Kiss E."/>
            <person name="Kuo A."/>
            <person name="Drula E."/>
            <person name="Kohler A."/>
            <person name="Sanchez-Garcia M."/>
            <person name="Morin E."/>
            <person name="Andreopoulos B."/>
            <person name="Barry K.W."/>
            <person name="Bonito G."/>
            <person name="Buee M."/>
            <person name="Carver A."/>
            <person name="Chen C."/>
            <person name="Cichocki N."/>
            <person name="Clum A."/>
            <person name="Culley D."/>
            <person name="Crous P.W."/>
            <person name="Fauchery L."/>
            <person name="Girlanda M."/>
            <person name="Hayes R.D."/>
            <person name="Keri Z."/>
            <person name="LaButti K."/>
            <person name="Lipzen A."/>
            <person name="Lombard V."/>
            <person name="Magnuson J."/>
            <person name="Maillard F."/>
            <person name="Murat C."/>
            <person name="Nolan M."/>
            <person name="Ohm R.A."/>
            <person name="Pangilinan J."/>
            <person name="Pereira M.F."/>
            <person name="Perotto S."/>
            <person name="Peter M."/>
            <person name="Pfister S."/>
            <person name="Riley R."/>
            <person name="Sitrit Y."/>
            <person name="Stielow J.B."/>
            <person name="Szollosi G."/>
            <person name="Zifcakova L."/>
            <person name="Stursova M."/>
            <person name="Spatafora J.W."/>
            <person name="Tedersoo L."/>
            <person name="Vaario L.M."/>
            <person name="Yamada A."/>
            <person name="Yan M."/>
            <person name="Wang P."/>
            <person name="Xu J."/>
            <person name="Bruns T."/>
            <person name="Baldrian P."/>
            <person name="Vilgalys R."/>
            <person name="Dunand C."/>
            <person name="Henrissat B."/>
            <person name="Grigoriev I.V."/>
            <person name="Hibbett D."/>
            <person name="Nagy L.G."/>
            <person name="Martin F.M."/>
        </authorList>
    </citation>
    <scope>NUCLEOTIDE SEQUENCE</scope>
    <source>
        <strain evidence="3">UH-Tt-Lm1</strain>
    </source>
</reference>
<dbReference type="Gene3D" id="2.60.120.620">
    <property type="entry name" value="q2cbj1_9rhob like domain"/>
    <property type="match status" value="1"/>
</dbReference>
<dbReference type="GO" id="GO:0016491">
    <property type="term" value="F:oxidoreductase activity"/>
    <property type="evidence" value="ECO:0007669"/>
    <property type="project" value="UniProtKB-KW"/>
</dbReference>
<keyword evidence="4" id="KW-1185">Reference proteome</keyword>
<dbReference type="InterPro" id="IPR005123">
    <property type="entry name" value="Oxoglu/Fe-dep_dioxygenase_dom"/>
</dbReference>
<dbReference type="Proteomes" id="UP000736335">
    <property type="component" value="Unassembled WGS sequence"/>
</dbReference>
<dbReference type="PANTHER" id="PTHR33099">
    <property type="entry name" value="FE2OG DIOXYGENASE DOMAIN-CONTAINING PROTEIN"/>
    <property type="match status" value="1"/>
</dbReference>
<protein>
    <recommendedName>
        <fullName evidence="2">Fe2OG dioxygenase domain-containing protein</fullName>
    </recommendedName>
</protein>
<evidence type="ECO:0000259" key="2">
    <source>
        <dbReference type="PROSITE" id="PS51471"/>
    </source>
</evidence>
<dbReference type="Pfam" id="PF13640">
    <property type="entry name" value="2OG-FeII_Oxy_3"/>
    <property type="match status" value="1"/>
</dbReference>
<reference evidence="3" key="2">
    <citation type="submission" date="2020-11" db="EMBL/GenBank/DDBJ databases">
        <authorList>
            <consortium name="DOE Joint Genome Institute"/>
            <person name="Kuo A."/>
            <person name="Miyauchi S."/>
            <person name="Kiss E."/>
            <person name="Drula E."/>
            <person name="Kohler A."/>
            <person name="Sanchez-Garcia M."/>
            <person name="Andreopoulos B."/>
            <person name="Barry K.W."/>
            <person name="Bonito G."/>
            <person name="Buee M."/>
            <person name="Carver A."/>
            <person name="Chen C."/>
            <person name="Cichocki N."/>
            <person name="Clum A."/>
            <person name="Culley D."/>
            <person name="Crous P.W."/>
            <person name="Fauchery L."/>
            <person name="Girlanda M."/>
            <person name="Hayes R."/>
            <person name="Keri Z."/>
            <person name="Labutti K."/>
            <person name="Lipzen A."/>
            <person name="Lombard V."/>
            <person name="Magnuson J."/>
            <person name="Maillard F."/>
            <person name="Morin E."/>
            <person name="Murat C."/>
            <person name="Nolan M."/>
            <person name="Ohm R."/>
            <person name="Pangilinan J."/>
            <person name="Pereira M."/>
            <person name="Perotto S."/>
            <person name="Peter M."/>
            <person name="Riley R."/>
            <person name="Sitrit Y."/>
            <person name="Stielow B."/>
            <person name="Szollosi G."/>
            <person name="Zifcakova L."/>
            <person name="Stursova M."/>
            <person name="Spatafora J.W."/>
            <person name="Tedersoo L."/>
            <person name="Vaario L.-M."/>
            <person name="Yamada A."/>
            <person name="Yan M."/>
            <person name="Wang P."/>
            <person name="Xu J."/>
            <person name="Bruns T."/>
            <person name="Baldrian P."/>
            <person name="Vilgalys R."/>
            <person name="Henrissat B."/>
            <person name="Grigoriev I.V."/>
            <person name="Hibbett D."/>
            <person name="Nagy L.G."/>
            <person name="Martin F.M."/>
        </authorList>
    </citation>
    <scope>NUCLEOTIDE SEQUENCE</scope>
    <source>
        <strain evidence="3">UH-Tt-Lm1</strain>
    </source>
</reference>
<dbReference type="EMBL" id="WIUZ02000003">
    <property type="protein sequence ID" value="KAF9789897.1"/>
    <property type="molecule type" value="Genomic_DNA"/>
</dbReference>